<evidence type="ECO:0000313" key="8">
    <source>
        <dbReference type="EMBL" id="SDQ09688.1"/>
    </source>
</evidence>
<dbReference type="PANTHER" id="PTHR15239:SF6">
    <property type="entry name" value="RIBOSOME QUALITY CONTROL COMPLEX SUBUNIT NEMF"/>
    <property type="match status" value="1"/>
</dbReference>
<evidence type="ECO:0000256" key="1">
    <source>
        <dbReference type="ARBA" id="ARBA00022555"/>
    </source>
</evidence>
<evidence type="ECO:0000256" key="3">
    <source>
        <dbReference type="ARBA" id="ARBA00022884"/>
    </source>
</evidence>
<keyword evidence="9" id="KW-1185">Reference proteome</keyword>
<dbReference type="GO" id="GO:0000049">
    <property type="term" value="F:tRNA binding"/>
    <property type="evidence" value="ECO:0007669"/>
    <property type="project" value="UniProtKB-UniRule"/>
</dbReference>
<feature type="domain" description="NFACT RNA-binding" evidence="7">
    <location>
        <begin position="453"/>
        <end position="541"/>
    </location>
</feature>
<dbReference type="Pfam" id="PF05833">
    <property type="entry name" value="NFACT_N"/>
    <property type="match status" value="1"/>
</dbReference>
<dbReference type="InterPro" id="IPR051608">
    <property type="entry name" value="RQC_Subunit_NEMF"/>
</dbReference>
<feature type="coiled-coil region" evidence="5">
    <location>
        <begin position="297"/>
        <end position="324"/>
    </location>
</feature>
<proteinExistence type="inferred from homology"/>
<dbReference type="Gene3D" id="3.40.970.40">
    <property type="entry name" value="fibrinogen binding protein from staphylococcus aureus domain like"/>
    <property type="match status" value="1"/>
</dbReference>
<dbReference type="GO" id="GO:0019843">
    <property type="term" value="F:rRNA binding"/>
    <property type="evidence" value="ECO:0007669"/>
    <property type="project" value="UniProtKB-UniRule"/>
</dbReference>
<evidence type="ECO:0000259" key="7">
    <source>
        <dbReference type="Pfam" id="PF05670"/>
    </source>
</evidence>
<evidence type="ECO:0000256" key="2">
    <source>
        <dbReference type="ARBA" id="ARBA00022730"/>
    </source>
</evidence>
<dbReference type="Proteomes" id="UP000199481">
    <property type="component" value="Unassembled WGS sequence"/>
</dbReference>
<evidence type="ECO:0000256" key="6">
    <source>
        <dbReference type="SAM" id="MobiDB-lite"/>
    </source>
</evidence>
<dbReference type="GO" id="GO:0072344">
    <property type="term" value="P:rescue of stalled ribosome"/>
    <property type="evidence" value="ECO:0007669"/>
    <property type="project" value="UniProtKB-UniRule"/>
</dbReference>
<dbReference type="RefSeq" id="WP_089975210.1">
    <property type="nucleotide sequence ID" value="NZ_CP084916.1"/>
</dbReference>
<comment type="similarity">
    <text evidence="5">Belongs to the NEMF family.</text>
</comment>
<organism evidence="8 9">
    <name type="scientific">Carnobacterium viridans</name>
    <dbReference type="NCBI Taxonomy" id="174587"/>
    <lineage>
        <taxon>Bacteria</taxon>
        <taxon>Bacillati</taxon>
        <taxon>Bacillota</taxon>
        <taxon>Bacilli</taxon>
        <taxon>Lactobacillales</taxon>
        <taxon>Carnobacteriaceae</taxon>
        <taxon>Carnobacterium</taxon>
    </lineage>
</organism>
<evidence type="ECO:0000313" key="9">
    <source>
        <dbReference type="Proteomes" id="UP000199481"/>
    </source>
</evidence>
<keyword evidence="1 5" id="KW-0820">tRNA-binding</keyword>
<dbReference type="Gene3D" id="2.30.310.10">
    <property type="entry name" value="ibrinogen binding protein from staphylococcus aureus domain"/>
    <property type="match status" value="1"/>
</dbReference>
<gene>
    <name evidence="5" type="primary">rqcH</name>
    <name evidence="8" type="ORF">SAMN04487752_0676</name>
</gene>
<keyword evidence="5" id="KW-0175">Coiled coil</keyword>
<comment type="subunit">
    <text evidence="5">Associates with stalled 50S ribosomal subunits. Binds to RqcP.</text>
</comment>
<dbReference type="InterPro" id="IPR008532">
    <property type="entry name" value="NFACT_RNA-bd"/>
</dbReference>
<dbReference type="AlphaFoldDB" id="A0A1H0Y3G6"/>
<keyword evidence="4 5" id="KW-0648">Protein biosynthesis</keyword>
<dbReference type="PANTHER" id="PTHR15239">
    <property type="entry name" value="NUCLEAR EXPORT MEDIATOR FACTOR NEMF"/>
    <property type="match status" value="1"/>
</dbReference>
<keyword evidence="3 5" id="KW-0694">RNA-binding</keyword>
<dbReference type="InterPro" id="IPR043682">
    <property type="entry name" value="RqcH_bacterial"/>
</dbReference>
<name>A0A1H0Y3G6_9LACT</name>
<dbReference type="Pfam" id="PF05670">
    <property type="entry name" value="NFACT-R_1"/>
    <property type="match status" value="1"/>
</dbReference>
<dbReference type="GO" id="GO:0043023">
    <property type="term" value="F:ribosomal large subunit binding"/>
    <property type="evidence" value="ECO:0007669"/>
    <property type="project" value="UniProtKB-UniRule"/>
</dbReference>
<accession>A0A1H0Y3G6</accession>
<keyword evidence="2 5" id="KW-0699">rRNA-binding</keyword>
<feature type="compositionally biased region" description="Basic residues" evidence="6">
    <location>
        <begin position="434"/>
        <end position="444"/>
    </location>
</feature>
<dbReference type="FunFam" id="2.30.310.10:FF:000004">
    <property type="entry name" value="Fibronectin-binding protein A"/>
    <property type="match status" value="1"/>
</dbReference>
<dbReference type="GO" id="GO:1990112">
    <property type="term" value="C:RQC complex"/>
    <property type="evidence" value="ECO:0007669"/>
    <property type="project" value="TreeGrafter"/>
</dbReference>
<evidence type="ECO:0000256" key="5">
    <source>
        <dbReference type="HAMAP-Rule" id="MF_00844"/>
    </source>
</evidence>
<comment type="function">
    <text evidence="5">Key component of the ribosome quality control system (RQC), a ribosome-associated complex that mediates the extraction of incompletely synthesized nascent chains from stalled ribosomes and their subsequent degradation. RqcH recruits Ala-charged tRNA, and with RqcP directs the elongation of stalled nascent chains on 50S ribosomal subunits, leading to non-templated C-terminal alanine extensions (Ala tail). The Ala tail promotes nascent chain degradation. May add between 1 and at least 8 Ala residues. Binds to stalled 50S ribosomal subunits.</text>
</comment>
<dbReference type="HAMAP" id="MF_00844_B">
    <property type="entry name" value="RqcH_B"/>
    <property type="match status" value="1"/>
</dbReference>
<dbReference type="OrthoDB" id="9766163at2"/>
<feature type="region of interest" description="Disordered" evidence="6">
    <location>
        <begin position="434"/>
        <end position="460"/>
    </location>
</feature>
<sequence>MSFDGIFTHAMVNELSEALKNGRVSKIHQPYPNEIIVVMRANGKNHKLLLSAHPSYARIQLTEIPYENPSSPSNFCMIMRKHLEGAILEDIQQVSNDRVIHFRFKSRDEIGDVQNVILIVELMGRHSNILLIEQDTQRILDTIKHVPTSQNSYRFIMPGATYQSPPHQDKLNPFETSSSELTELLTSFEDPNSPYENRLQHVYQGIGADTAKELFYRSENNVENLSVLFDSFIDTVRSGTISPTLTIGSKKEFFTPLPYLSIEGEHVGYPTLSELLDKYYESKADRDRVKQQGSDLIHLIQTELQRNKKKMKKLKNTLDETELADDYRVRGELLTAYLYTMTKGQKEVTLTNFYDEENPMTIPLDTRKTPSQNAQKYFSKYQKLKNAIAYVNEQMRLTKEEIDYLESVSTQLELATPKDIADIKEELVQQGYMKKKKSKKKQKQAKLSQPDLYRSSDGTPILVGKNNLQNDQLTLKTARKSDVWLHTKNIPGSHVIIQSANPSEETILEAANIAAYFSKSQLSASVPVDYVDVKKIRKPNGAKPGFVIYEGQRTVYVTPDKELVNRLKV</sequence>
<evidence type="ECO:0000256" key="4">
    <source>
        <dbReference type="ARBA" id="ARBA00022917"/>
    </source>
</evidence>
<protein>
    <recommendedName>
        <fullName evidence="5">Rqc2 homolog RqcH</fullName>
        <shortName evidence="5">RqcH</shortName>
    </recommendedName>
</protein>
<dbReference type="EMBL" id="FNJW01000008">
    <property type="protein sequence ID" value="SDQ09688.1"/>
    <property type="molecule type" value="Genomic_DNA"/>
</dbReference>
<reference evidence="9" key="1">
    <citation type="submission" date="2016-10" db="EMBL/GenBank/DDBJ databases">
        <authorList>
            <person name="Varghese N."/>
            <person name="Submissions S."/>
        </authorList>
    </citation>
    <scope>NUCLEOTIDE SEQUENCE [LARGE SCALE GENOMIC DNA]</scope>
    <source>
        <strain evidence="9">MPL-11</strain>
    </source>
</reference>